<organism evidence="2">
    <name type="scientific">marine metagenome</name>
    <dbReference type="NCBI Taxonomy" id="408172"/>
    <lineage>
        <taxon>unclassified sequences</taxon>
        <taxon>metagenomes</taxon>
        <taxon>ecological metagenomes</taxon>
    </lineage>
</organism>
<reference evidence="2" key="1">
    <citation type="submission" date="2018-05" db="EMBL/GenBank/DDBJ databases">
        <authorList>
            <person name="Lanie J.A."/>
            <person name="Ng W.-L."/>
            <person name="Kazmierczak K.M."/>
            <person name="Andrzejewski T.M."/>
            <person name="Davidsen T.M."/>
            <person name="Wayne K.J."/>
            <person name="Tettelin H."/>
            <person name="Glass J.I."/>
            <person name="Rusch D."/>
            <person name="Podicherti R."/>
            <person name="Tsui H.-C.T."/>
            <person name="Winkler M.E."/>
        </authorList>
    </citation>
    <scope>NUCLEOTIDE SEQUENCE</scope>
</reference>
<evidence type="ECO:0000313" key="2">
    <source>
        <dbReference type="EMBL" id="SVE49266.1"/>
    </source>
</evidence>
<sequence>MSSVTELWQTWQEGFANKDSSKLAEFLTDDFEMVGASGTRSRQQTLDWTAAGGSPSAIDNLEVLFENDDVAVYINTVSAVTGEQGDGVAMCFYTKRGDKFSHQRFVRQVV</sequence>
<accession>A0A383DXK3</accession>
<name>A0A383DXK3_9ZZZZ</name>
<protein>
    <recommendedName>
        <fullName evidence="1">DUF4440 domain-containing protein</fullName>
    </recommendedName>
</protein>
<dbReference type="InterPro" id="IPR032710">
    <property type="entry name" value="NTF2-like_dom_sf"/>
</dbReference>
<dbReference type="AlphaFoldDB" id="A0A383DXK3"/>
<dbReference type="Gene3D" id="3.10.450.50">
    <property type="match status" value="1"/>
</dbReference>
<gene>
    <name evidence="2" type="ORF">METZ01_LOCUS502120</name>
</gene>
<proteinExistence type="predicted"/>
<dbReference type="Pfam" id="PF14534">
    <property type="entry name" value="DUF4440"/>
    <property type="match status" value="1"/>
</dbReference>
<evidence type="ECO:0000259" key="1">
    <source>
        <dbReference type="Pfam" id="PF14534"/>
    </source>
</evidence>
<dbReference type="SUPFAM" id="SSF54427">
    <property type="entry name" value="NTF2-like"/>
    <property type="match status" value="1"/>
</dbReference>
<dbReference type="InterPro" id="IPR027843">
    <property type="entry name" value="DUF4440"/>
</dbReference>
<feature type="domain" description="DUF4440" evidence="1">
    <location>
        <begin position="4"/>
        <end position="97"/>
    </location>
</feature>
<dbReference type="EMBL" id="UINC01221081">
    <property type="protein sequence ID" value="SVE49266.1"/>
    <property type="molecule type" value="Genomic_DNA"/>
</dbReference>